<dbReference type="EMBL" id="JAUTXT010000005">
    <property type="protein sequence ID" value="KAK3678228.1"/>
    <property type="molecule type" value="Genomic_DNA"/>
</dbReference>
<feature type="compositionally biased region" description="Basic and acidic residues" evidence="2">
    <location>
        <begin position="170"/>
        <end position="179"/>
    </location>
</feature>
<gene>
    <name evidence="4" type="ORF">LTR78_002324</name>
</gene>
<dbReference type="SUPFAM" id="SSF54593">
    <property type="entry name" value="Glyoxalase/Bleomycin resistance protein/Dihydroxybiphenyl dioxygenase"/>
    <property type="match status" value="1"/>
</dbReference>
<dbReference type="Pfam" id="PF00903">
    <property type="entry name" value="Glyoxalase"/>
    <property type="match status" value="1"/>
</dbReference>
<proteinExistence type="inferred from homology"/>
<dbReference type="InterPro" id="IPR050383">
    <property type="entry name" value="GlyoxalaseI/FosfomycinResist"/>
</dbReference>
<evidence type="ECO:0000256" key="2">
    <source>
        <dbReference type="SAM" id="MobiDB-lite"/>
    </source>
</evidence>
<evidence type="ECO:0000313" key="5">
    <source>
        <dbReference type="Proteomes" id="UP001274830"/>
    </source>
</evidence>
<dbReference type="AlphaFoldDB" id="A0AAE1C508"/>
<evidence type="ECO:0000259" key="3">
    <source>
        <dbReference type="PROSITE" id="PS51819"/>
    </source>
</evidence>
<name>A0AAE1C508_9PEZI</name>
<dbReference type="InterPro" id="IPR004360">
    <property type="entry name" value="Glyas_Fos-R_dOase_dom"/>
</dbReference>
<reference evidence="4" key="1">
    <citation type="submission" date="2023-07" db="EMBL/GenBank/DDBJ databases">
        <title>Black Yeasts Isolated from many extreme environments.</title>
        <authorList>
            <person name="Coleine C."/>
            <person name="Stajich J.E."/>
            <person name="Selbmann L."/>
        </authorList>
    </citation>
    <scope>NUCLEOTIDE SEQUENCE</scope>
    <source>
        <strain evidence="4">CCFEE 5485</strain>
    </source>
</reference>
<feature type="region of interest" description="Disordered" evidence="2">
    <location>
        <begin position="170"/>
        <end position="193"/>
    </location>
</feature>
<comment type="caution">
    <text evidence="4">The sequence shown here is derived from an EMBL/GenBank/DDBJ whole genome shotgun (WGS) entry which is preliminary data.</text>
</comment>
<dbReference type="InterPro" id="IPR037523">
    <property type="entry name" value="VOC_core"/>
</dbReference>
<sequence length="193" mass="21491">MTATLDNPGDKVTAPCKLAHVVLRTSNFNKMRDFYLKFLGATVSFENELMALLTYDDEHHRLGIINIPDLAAKNPGTCGLEHIAFTYSDLQTLALVYLQRQKHGIERFWCINHGPSISVYTHDPDGNILESQVDCMTVEGATGFMTSDVYQTNPIGVDFEMKDLINRLKSGESEDEIKKRPTSGPRGIDSVPA</sequence>
<dbReference type="Gene3D" id="3.10.180.10">
    <property type="entry name" value="2,3-Dihydroxybiphenyl 1,2-Dioxygenase, domain 1"/>
    <property type="match status" value="1"/>
</dbReference>
<dbReference type="InterPro" id="IPR029068">
    <property type="entry name" value="Glyas_Bleomycin-R_OHBP_Dase"/>
</dbReference>
<feature type="domain" description="VOC" evidence="3">
    <location>
        <begin position="17"/>
        <end position="134"/>
    </location>
</feature>
<accession>A0AAE1C508</accession>
<evidence type="ECO:0000313" key="4">
    <source>
        <dbReference type="EMBL" id="KAK3678228.1"/>
    </source>
</evidence>
<keyword evidence="5" id="KW-1185">Reference proteome</keyword>
<evidence type="ECO:0000256" key="1">
    <source>
        <dbReference type="ARBA" id="ARBA00010363"/>
    </source>
</evidence>
<organism evidence="4 5">
    <name type="scientific">Recurvomyces mirabilis</name>
    <dbReference type="NCBI Taxonomy" id="574656"/>
    <lineage>
        <taxon>Eukaryota</taxon>
        <taxon>Fungi</taxon>
        <taxon>Dikarya</taxon>
        <taxon>Ascomycota</taxon>
        <taxon>Pezizomycotina</taxon>
        <taxon>Dothideomycetes</taxon>
        <taxon>Dothideomycetidae</taxon>
        <taxon>Mycosphaerellales</taxon>
        <taxon>Teratosphaeriaceae</taxon>
        <taxon>Recurvomyces</taxon>
    </lineage>
</organism>
<dbReference type="PANTHER" id="PTHR21366">
    <property type="entry name" value="GLYOXALASE FAMILY PROTEIN"/>
    <property type="match status" value="1"/>
</dbReference>
<dbReference type="PANTHER" id="PTHR21366:SF14">
    <property type="entry name" value="GLYOXALASE DOMAIN-CONTAINING PROTEIN 5"/>
    <property type="match status" value="1"/>
</dbReference>
<dbReference type="PROSITE" id="PS51819">
    <property type="entry name" value="VOC"/>
    <property type="match status" value="1"/>
</dbReference>
<comment type="similarity">
    <text evidence="1">Belongs to the glyoxalase I family.</text>
</comment>
<protein>
    <recommendedName>
        <fullName evidence="3">VOC domain-containing protein</fullName>
    </recommendedName>
</protein>
<dbReference type="Proteomes" id="UP001274830">
    <property type="component" value="Unassembled WGS sequence"/>
</dbReference>